<sequence>MNAEEVANLCEALSLKENEGPLMSLHSGLKDGGSQRFSLRLAGKLLSIKHVNREAFLSVLPRIWRTVKEFEIEILDGNIFSFTFKEESDRRSVLRGGPWSFDKALLVLEEPTGKGDIREMKFDKVAFWIQIHKVPLLCMTSEIGRFLGSMIGEVKEIDDGGSGDCVGKYIWVRVVVDVTKPLRRMLRVDVLGDGKETNMLLRYERLPDHCYRCGRIGHVSPPRANQSRGRRETIRDSNHNSSGMSNDGGAPLRMSGSDQGERNLVMGSHVRSDAGRAAIKEKGKGVAAVVTGSGKVGVAGQPGQAKQKPSGRGVDDKIESELDEVVGRKNLGTDVIKVNLKLVGSELREKVESLSQACVITDCVHGTVGLSRKDVGGCSLQSKLATCQGVSGTPKWSPIIKHVSDLGFKVGLPSEEAQMEVDSGHGVQKIIVDSGLEAQKTSHEQLLGQE</sequence>
<feature type="region of interest" description="Disordered" evidence="1">
    <location>
        <begin position="217"/>
        <end position="260"/>
    </location>
</feature>
<accession>A0A5C7GYX1</accession>
<keyword evidence="5" id="KW-1185">Reference proteome</keyword>
<evidence type="ECO:0000259" key="2">
    <source>
        <dbReference type="Pfam" id="PF14111"/>
    </source>
</evidence>
<evidence type="ECO:0000259" key="3">
    <source>
        <dbReference type="Pfam" id="PF14392"/>
    </source>
</evidence>
<comment type="caution">
    <text evidence="4">The sequence shown here is derived from an EMBL/GenBank/DDBJ whole genome shotgun (WGS) entry which is preliminary data.</text>
</comment>
<feature type="domain" description="DUF4283" evidence="2">
    <location>
        <begin position="50"/>
        <end position="109"/>
    </location>
</feature>
<dbReference type="InterPro" id="IPR025558">
    <property type="entry name" value="DUF4283"/>
</dbReference>
<dbReference type="EMBL" id="VAHF01000012">
    <property type="protein sequence ID" value="TXG49522.1"/>
    <property type="molecule type" value="Genomic_DNA"/>
</dbReference>
<proteinExistence type="predicted"/>
<dbReference type="InterPro" id="IPR040256">
    <property type="entry name" value="At4g02000-like"/>
</dbReference>
<protein>
    <recommendedName>
        <fullName evidence="6">DUF4283 domain-containing protein</fullName>
    </recommendedName>
</protein>
<gene>
    <name evidence="4" type="ORF">EZV62_025397</name>
</gene>
<name>A0A5C7GYX1_9ROSI</name>
<dbReference type="Pfam" id="PF14392">
    <property type="entry name" value="zf-CCHC_4"/>
    <property type="match status" value="1"/>
</dbReference>
<dbReference type="PANTHER" id="PTHR31286:SF167">
    <property type="entry name" value="OS09G0268800 PROTEIN"/>
    <property type="match status" value="1"/>
</dbReference>
<organism evidence="4 5">
    <name type="scientific">Acer yangbiense</name>
    <dbReference type="NCBI Taxonomy" id="1000413"/>
    <lineage>
        <taxon>Eukaryota</taxon>
        <taxon>Viridiplantae</taxon>
        <taxon>Streptophyta</taxon>
        <taxon>Embryophyta</taxon>
        <taxon>Tracheophyta</taxon>
        <taxon>Spermatophyta</taxon>
        <taxon>Magnoliopsida</taxon>
        <taxon>eudicotyledons</taxon>
        <taxon>Gunneridae</taxon>
        <taxon>Pentapetalae</taxon>
        <taxon>rosids</taxon>
        <taxon>malvids</taxon>
        <taxon>Sapindales</taxon>
        <taxon>Sapindaceae</taxon>
        <taxon>Hippocastanoideae</taxon>
        <taxon>Acereae</taxon>
        <taxon>Acer</taxon>
    </lineage>
</organism>
<evidence type="ECO:0000256" key="1">
    <source>
        <dbReference type="SAM" id="MobiDB-lite"/>
    </source>
</evidence>
<feature type="domain" description="Zinc knuckle CX2CX4HX4C" evidence="3">
    <location>
        <begin position="176"/>
        <end position="219"/>
    </location>
</feature>
<feature type="compositionally biased region" description="Basic and acidic residues" evidence="1">
    <location>
        <begin position="229"/>
        <end position="238"/>
    </location>
</feature>
<dbReference type="PANTHER" id="PTHR31286">
    <property type="entry name" value="GLYCINE-RICH CELL WALL STRUCTURAL PROTEIN 1.8-LIKE"/>
    <property type="match status" value="1"/>
</dbReference>
<evidence type="ECO:0000313" key="4">
    <source>
        <dbReference type="EMBL" id="TXG49522.1"/>
    </source>
</evidence>
<dbReference type="Proteomes" id="UP000323000">
    <property type="component" value="Chromosome 12"/>
</dbReference>
<dbReference type="AlphaFoldDB" id="A0A5C7GYX1"/>
<evidence type="ECO:0000313" key="5">
    <source>
        <dbReference type="Proteomes" id="UP000323000"/>
    </source>
</evidence>
<dbReference type="InterPro" id="IPR025836">
    <property type="entry name" value="Zn_knuckle_CX2CX4HX4C"/>
</dbReference>
<evidence type="ECO:0008006" key="6">
    <source>
        <dbReference type="Google" id="ProtNLM"/>
    </source>
</evidence>
<dbReference type="Pfam" id="PF14111">
    <property type="entry name" value="DUF4283"/>
    <property type="match status" value="1"/>
</dbReference>
<reference evidence="5" key="1">
    <citation type="journal article" date="2019" name="Gigascience">
        <title>De novo genome assembly of the endangered Acer yangbiense, a plant species with extremely small populations endemic to Yunnan Province, China.</title>
        <authorList>
            <person name="Yang J."/>
            <person name="Wariss H.M."/>
            <person name="Tao L."/>
            <person name="Zhang R."/>
            <person name="Yun Q."/>
            <person name="Hollingsworth P."/>
            <person name="Dao Z."/>
            <person name="Luo G."/>
            <person name="Guo H."/>
            <person name="Ma Y."/>
            <person name="Sun W."/>
        </authorList>
    </citation>
    <scope>NUCLEOTIDE SEQUENCE [LARGE SCALE GENOMIC DNA]</scope>
    <source>
        <strain evidence="5">cv. Malutang</strain>
    </source>
</reference>
<dbReference type="OrthoDB" id="2219495at2759"/>